<dbReference type="InterPro" id="IPR000160">
    <property type="entry name" value="GGDEF_dom"/>
</dbReference>
<dbReference type="InterPro" id="IPR043128">
    <property type="entry name" value="Rev_trsase/Diguanyl_cyclase"/>
</dbReference>
<evidence type="ECO:0000313" key="6">
    <source>
        <dbReference type="Proteomes" id="UP000255000"/>
    </source>
</evidence>
<dbReference type="EC" id="2.7.7.65" evidence="1"/>
<feature type="transmembrane region" description="Helical" evidence="3">
    <location>
        <begin position="121"/>
        <end position="140"/>
    </location>
</feature>
<dbReference type="PANTHER" id="PTHR45138">
    <property type="entry name" value="REGULATORY COMPONENTS OF SENSORY TRANSDUCTION SYSTEM"/>
    <property type="match status" value="1"/>
</dbReference>
<keyword evidence="5" id="KW-0808">Transferase</keyword>
<feature type="transmembrane region" description="Helical" evidence="3">
    <location>
        <begin position="185"/>
        <end position="204"/>
    </location>
</feature>
<gene>
    <name evidence="5" type="primary">ycdT_4</name>
    <name evidence="5" type="ORF">NCTC13350_01741</name>
</gene>
<comment type="catalytic activity">
    <reaction evidence="2">
        <text>2 GTP = 3',3'-c-di-GMP + 2 diphosphate</text>
        <dbReference type="Rhea" id="RHEA:24898"/>
        <dbReference type="ChEBI" id="CHEBI:33019"/>
        <dbReference type="ChEBI" id="CHEBI:37565"/>
        <dbReference type="ChEBI" id="CHEBI:58805"/>
        <dbReference type="EC" id="2.7.7.65"/>
    </reaction>
</comment>
<dbReference type="InterPro" id="IPR050469">
    <property type="entry name" value="Diguanylate_Cyclase"/>
</dbReference>
<feature type="transmembrane region" description="Helical" evidence="3">
    <location>
        <begin position="91"/>
        <end position="109"/>
    </location>
</feature>
<accession>A0A378ZUE7</accession>
<feature type="transmembrane region" description="Helical" evidence="3">
    <location>
        <begin position="58"/>
        <end position="79"/>
    </location>
</feature>
<proteinExistence type="predicted"/>
<keyword evidence="3" id="KW-1133">Transmembrane helix</keyword>
<evidence type="ECO:0000256" key="3">
    <source>
        <dbReference type="SAM" id="Phobius"/>
    </source>
</evidence>
<evidence type="ECO:0000256" key="1">
    <source>
        <dbReference type="ARBA" id="ARBA00012528"/>
    </source>
</evidence>
<sequence length="373" mass="39779">MDLATILLLYKSSLIVGAVCFAYMRCRSQEPGLDFLAAGFAVLAFSSTLAGWGEQGLVAFIMWTMGSFAAGAGGYALIAAGLVQLSSRRRWVGDWAAGAAALALVLLVWRMEWYPDNTVRAVLFNLTTAIFLAAAALVIFRDYLRDHLPARFGLLGALLTSIVFCVLAALALGAPGLGLPDPRHLFFMLIICKFAIALFVVVLVQERAEAKLKRLANTDALTGVPNRQCFLASLPQHMQPGDAFIMLDIDHFKSINDRFGHEAGDVVLTGVAQAIAGAAGPRALLGRLGGEEFCLFLRGQTEETAFAGAEQIRQAVKSLTFGPDAAAVTTSASLGVAVWNGAEDARALRHRADEALYLAKQSGRDKAVLYGAA</sequence>
<dbReference type="PANTHER" id="PTHR45138:SF9">
    <property type="entry name" value="DIGUANYLATE CYCLASE DGCM-RELATED"/>
    <property type="match status" value="1"/>
</dbReference>
<evidence type="ECO:0000313" key="5">
    <source>
        <dbReference type="EMBL" id="SUB00817.1"/>
    </source>
</evidence>
<dbReference type="Proteomes" id="UP000255000">
    <property type="component" value="Unassembled WGS sequence"/>
</dbReference>
<dbReference type="AlphaFoldDB" id="A0A378ZUE7"/>
<dbReference type="RefSeq" id="WP_019965152.1">
    <property type="nucleotide sequence ID" value="NZ_UGSK01000001.1"/>
</dbReference>
<organism evidence="5 6">
    <name type="scientific">Pannonibacter phragmitetus</name>
    <dbReference type="NCBI Taxonomy" id="121719"/>
    <lineage>
        <taxon>Bacteria</taxon>
        <taxon>Pseudomonadati</taxon>
        <taxon>Pseudomonadota</taxon>
        <taxon>Alphaproteobacteria</taxon>
        <taxon>Hyphomicrobiales</taxon>
        <taxon>Stappiaceae</taxon>
        <taxon>Pannonibacter</taxon>
    </lineage>
</organism>
<dbReference type="CDD" id="cd01949">
    <property type="entry name" value="GGDEF"/>
    <property type="match status" value="1"/>
</dbReference>
<evidence type="ECO:0000259" key="4">
    <source>
        <dbReference type="PROSITE" id="PS50887"/>
    </source>
</evidence>
<name>A0A378ZUE7_9HYPH</name>
<feature type="transmembrane region" description="Helical" evidence="3">
    <location>
        <begin position="6"/>
        <end position="23"/>
    </location>
</feature>
<reference evidence="5 6" key="1">
    <citation type="submission" date="2018-06" db="EMBL/GenBank/DDBJ databases">
        <authorList>
            <consortium name="Pathogen Informatics"/>
            <person name="Doyle S."/>
        </authorList>
    </citation>
    <scope>NUCLEOTIDE SEQUENCE [LARGE SCALE GENOMIC DNA]</scope>
    <source>
        <strain evidence="5 6">NCTC13350</strain>
    </source>
</reference>
<keyword evidence="3" id="KW-0472">Membrane</keyword>
<protein>
    <recommendedName>
        <fullName evidence="1">diguanylate cyclase</fullName>
        <ecNumber evidence="1">2.7.7.65</ecNumber>
    </recommendedName>
</protein>
<dbReference type="SUPFAM" id="SSF55073">
    <property type="entry name" value="Nucleotide cyclase"/>
    <property type="match status" value="1"/>
</dbReference>
<feature type="domain" description="GGDEF" evidence="4">
    <location>
        <begin position="240"/>
        <end position="372"/>
    </location>
</feature>
<dbReference type="InterPro" id="IPR029787">
    <property type="entry name" value="Nucleotide_cyclase"/>
</dbReference>
<feature type="transmembrane region" description="Helical" evidence="3">
    <location>
        <begin position="152"/>
        <end position="173"/>
    </location>
</feature>
<dbReference type="GO" id="GO:0052621">
    <property type="term" value="F:diguanylate cyclase activity"/>
    <property type="evidence" value="ECO:0007669"/>
    <property type="project" value="UniProtKB-EC"/>
</dbReference>
<keyword evidence="5" id="KW-0548">Nucleotidyltransferase</keyword>
<dbReference type="PROSITE" id="PS50887">
    <property type="entry name" value="GGDEF"/>
    <property type="match status" value="1"/>
</dbReference>
<keyword evidence="3" id="KW-0812">Transmembrane</keyword>
<dbReference type="Pfam" id="PF00990">
    <property type="entry name" value="GGDEF"/>
    <property type="match status" value="1"/>
</dbReference>
<dbReference type="EMBL" id="UGSK01000001">
    <property type="protein sequence ID" value="SUB00817.1"/>
    <property type="molecule type" value="Genomic_DNA"/>
</dbReference>
<dbReference type="SMART" id="SM00267">
    <property type="entry name" value="GGDEF"/>
    <property type="match status" value="1"/>
</dbReference>
<dbReference type="Gene3D" id="3.30.70.270">
    <property type="match status" value="1"/>
</dbReference>
<dbReference type="NCBIfam" id="TIGR00254">
    <property type="entry name" value="GGDEF"/>
    <property type="match status" value="1"/>
</dbReference>
<feature type="transmembrane region" description="Helical" evidence="3">
    <location>
        <begin position="35"/>
        <end position="52"/>
    </location>
</feature>
<evidence type="ECO:0000256" key="2">
    <source>
        <dbReference type="ARBA" id="ARBA00034247"/>
    </source>
</evidence>